<proteinExistence type="predicted"/>
<protein>
    <submittedName>
        <fullName evidence="1">Uncharacterized protein</fullName>
    </submittedName>
</protein>
<dbReference type="EMBL" id="CM007894">
    <property type="protein sequence ID" value="OTG26442.1"/>
    <property type="molecule type" value="Genomic_DNA"/>
</dbReference>
<accession>A0A251UUJ0</accession>
<reference evidence="2" key="1">
    <citation type="journal article" date="2017" name="Nature">
        <title>The sunflower genome provides insights into oil metabolism, flowering and Asterid evolution.</title>
        <authorList>
            <person name="Badouin H."/>
            <person name="Gouzy J."/>
            <person name="Grassa C.J."/>
            <person name="Murat F."/>
            <person name="Staton S.E."/>
            <person name="Cottret L."/>
            <person name="Lelandais-Briere C."/>
            <person name="Owens G.L."/>
            <person name="Carrere S."/>
            <person name="Mayjonade B."/>
            <person name="Legrand L."/>
            <person name="Gill N."/>
            <person name="Kane N.C."/>
            <person name="Bowers J.E."/>
            <person name="Hubner S."/>
            <person name="Bellec A."/>
            <person name="Berard A."/>
            <person name="Berges H."/>
            <person name="Blanchet N."/>
            <person name="Boniface M.C."/>
            <person name="Brunel D."/>
            <person name="Catrice O."/>
            <person name="Chaidir N."/>
            <person name="Claudel C."/>
            <person name="Donnadieu C."/>
            <person name="Faraut T."/>
            <person name="Fievet G."/>
            <person name="Helmstetter N."/>
            <person name="King M."/>
            <person name="Knapp S.J."/>
            <person name="Lai Z."/>
            <person name="Le Paslier M.C."/>
            <person name="Lippi Y."/>
            <person name="Lorenzon L."/>
            <person name="Mandel J.R."/>
            <person name="Marage G."/>
            <person name="Marchand G."/>
            <person name="Marquand E."/>
            <person name="Bret-Mestries E."/>
            <person name="Morien E."/>
            <person name="Nambeesan S."/>
            <person name="Nguyen T."/>
            <person name="Pegot-Espagnet P."/>
            <person name="Pouilly N."/>
            <person name="Raftis F."/>
            <person name="Sallet E."/>
            <person name="Schiex T."/>
            <person name="Thomas J."/>
            <person name="Vandecasteele C."/>
            <person name="Vares D."/>
            <person name="Vear F."/>
            <person name="Vautrin S."/>
            <person name="Crespi M."/>
            <person name="Mangin B."/>
            <person name="Burke J.M."/>
            <person name="Salse J."/>
            <person name="Munos S."/>
            <person name="Vincourt P."/>
            <person name="Rieseberg L.H."/>
            <person name="Langlade N.B."/>
        </authorList>
    </citation>
    <scope>NUCLEOTIDE SEQUENCE [LARGE SCALE GENOMIC DNA]</scope>
    <source>
        <strain evidence="2">cv. SF193</strain>
    </source>
</reference>
<evidence type="ECO:0000313" key="1">
    <source>
        <dbReference type="EMBL" id="OTG26442.1"/>
    </source>
</evidence>
<dbReference type="AlphaFoldDB" id="A0A251UUJ0"/>
<keyword evidence="2" id="KW-1185">Reference proteome</keyword>
<gene>
    <name evidence="1" type="ORF">HannXRQ_Chr05g0158711</name>
</gene>
<name>A0A251UUJ0_HELAN</name>
<sequence length="51" mass="5637">MGHNHGVSASSLRFHLPHSHSACLHEETLAASLRRNTTKKLTIGGRNFRVC</sequence>
<dbReference type="Proteomes" id="UP000215914">
    <property type="component" value="Chromosome 5"/>
</dbReference>
<dbReference type="InParanoid" id="A0A251UUJ0"/>
<evidence type="ECO:0000313" key="2">
    <source>
        <dbReference type="Proteomes" id="UP000215914"/>
    </source>
</evidence>
<organism evidence="1 2">
    <name type="scientific">Helianthus annuus</name>
    <name type="common">Common sunflower</name>
    <dbReference type="NCBI Taxonomy" id="4232"/>
    <lineage>
        <taxon>Eukaryota</taxon>
        <taxon>Viridiplantae</taxon>
        <taxon>Streptophyta</taxon>
        <taxon>Embryophyta</taxon>
        <taxon>Tracheophyta</taxon>
        <taxon>Spermatophyta</taxon>
        <taxon>Magnoliopsida</taxon>
        <taxon>eudicotyledons</taxon>
        <taxon>Gunneridae</taxon>
        <taxon>Pentapetalae</taxon>
        <taxon>asterids</taxon>
        <taxon>campanulids</taxon>
        <taxon>Asterales</taxon>
        <taxon>Asteraceae</taxon>
        <taxon>Asteroideae</taxon>
        <taxon>Heliantheae alliance</taxon>
        <taxon>Heliantheae</taxon>
        <taxon>Helianthus</taxon>
    </lineage>
</organism>